<dbReference type="KEGG" id="pdh:B9T62_09470"/>
<dbReference type="GO" id="GO:0004343">
    <property type="term" value="F:glucosamine 6-phosphate N-acetyltransferase activity"/>
    <property type="evidence" value="ECO:0007669"/>
    <property type="project" value="TreeGrafter"/>
</dbReference>
<dbReference type="Pfam" id="PF13673">
    <property type="entry name" value="Acetyltransf_10"/>
    <property type="match status" value="1"/>
</dbReference>
<dbReference type="OrthoDB" id="9796171at2"/>
<dbReference type="PROSITE" id="PS51186">
    <property type="entry name" value="GNAT"/>
    <property type="match status" value="1"/>
</dbReference>
<dbReference type="EMBL" id="CP021780">
    <property type="protein sequence ID" value="ASA20995.1"/>
    <property type="molecule type" value="Genomic_DNA"/>
</dbReference>
<protein>
    <submittedName>
        <fullName evidence="2">GNAT family N-acetyltransferase</fullName>
    </submittedName>
</protein>
<dbReference type="RefSeq" id="WP_087915010.1">
    <property type="nucleotide sequence ID" value="NZ_CP021780.1"/>
</dbReference>
<dbReference type="PANTHER" id="PTHR13355:SF9">
    <property type="entry name" value="ACETYLTRANSFERASE BSU40680-RELATED"/>
    <property type="match status" value="1"/>
</dbReference>
<keyword evidence="2" id="KW-0808">Transferase</keyword>
<dbReference type="InterPro" id="IPR016181">
    <property type="entry name" value="Acyl_CoA_acyltransferase"/>
</dbReference>
<reference evidence="2 3" key="1">
    <citation type="submission" date="2017-06" db="EMBL/GenBank/DDBJ databases">
        <title>Complete genome sequence of Paenibacillus donghaensis KCTC 13049T isolated from East Sea sediment, South Korea.</title>
        <authorList>
            <person name="Jung B.K."/>
            <person name="Hong S.-J."/>
            <person name="Shin J.-H."/>
        </authorList>
    </citation>
    <scope>NUCLEOTIDE SEQUENCE [LARGE SCALE GENOMIC DNA]</scope>
    <source>
        <strain evidence="2 3">KCTC 13049</strain>
    </source>
</reference>
<dbReference type="InterPro" id="IPR039143">
    <property type="entry name" value="GNPNAT1-like"/>
</dbReference>
<dbReference type="PANTHER" id="PTHR13355">
    <property type="entry name" value="GLUCOSAMINE 6-PHOSPHATE N-ACETYLTRANSFERASE"/>
    <property type="match status" value="1"/>
</dbReference>
<dbReference type="CDD" id="cd04301">
    <property type="entry name" value="NAT_SF"/>
    <property type="match status" value="1"/>
</dbReference>
<organism evidence="2 3">
    <name type="scientific">Paenibacillus donghaensis</name>
    <dbReference type="NCBI Taxonomy" id="414771"/>
    <lineage>
        <taxon>Bacteria</taxon>
        <taxon>Bacillati</taxon>
        <taxon>Bacillota</taxon>
        <taxon>Bacilli</taxon>
        <taxon>Bacillales</taxon>
        <taxon>Paenibacillaceae</taxon>
        <taxon>Paenibacillus</taxon>
    </lineage>
</organism>
<keyword evidence="3" id="KW-1185">Reference proteome</keyword>
<gene>
    <name evidence="2" type="ORF">B9T62_09470</name>
</gene>
<dbReference type="Proteomes" id="UP000249890">
    <property type="component" value="Chromosome"/>
</dbReference>
<evidence type="ECO:0000313" key="2">
    <source>
        <dbReference type="EMBL" id="ASA20995.1"/>
    </source>
</evidence>
<evidence type="ECO:0000259" key="1">
    <source>
        <dbReference type="PROSITE" id="PS51186"/>
    </source>
</evidence>
<name>A0A2Z2KBG4_9BACL</name>
<dbReference type="Gene3D" id="3.40.630.30">
    <property type="match status" value="1"/>
</dbReference>
<sequence length="147" mass="16822">MAAEIVRVTTEEQLQLGLAIRTKVFVEEQKVPMQEEVDEYDVISPNVQHMLIMDHGVPVATGRMIYYQNDSAKMQRIAVLKEYRAYGYGRVLLMALEEYARELGLKASILDGQCQAEVFYAKQGYEVISTEPFYDAGILHVRMRKAL</sequence>
<dbReference type="AlphaFoldDB" id="A0A2Z2KBG4"/>
<accession>A0A2Z2KBG4</accession>
<evidence type="ECO:0000313" key="3">
    <source>
        <dbReference type="Proteomes" id="UP000249890"/>
    </source>
</evidence>
<proteinExistence type="predicted"/>
<dbReference type="SUPFAM" id="SSF55729">
    <property type="entry name" value="Acyl-CoA N-acyltransferases (Nat)"/>
    <property type="match status" value="1"/>
</dbReference>
<feature type="domain" description="N-acetyltransferase" evidence="1">
    <location>
        <begin position="4"/>
        <end position="147"/>
    </location>
</feature>
<dbReference type="InterPro" id="IPR000182">
    <property type="entry name" value="GNAT_dom"/>
</dbReference>